<sequence>MASLVDKTEEQSILFDPQKLNTPQREDGTSPLQRTSSMAGTKLVNNWRQAVGGIAVAVLVAVV</sequence>
<dbReference type="InParanoid" id="D5G6V6"/>
<dbReference type="RefSeq" id="XP_002836092.1">
    <property type="nucleotide sequence ID" value="XM_002836046.1"/>
</dbReference>
<dbReference type="Proteomes" id="UP000006911">
    <property type="component" value="Unassembled WGS sequence"/>
</dbReference>
<protein>
    <submittedName>
        <fullName evidence="2">(Perigord truffle) hypothetical protein</fullName>
    </submittedName>
</protein>
<dbReference type="KEGG" id="tml:GSTUM_00002294001"/>
<feature type="region of interest" description="Disordered" evidence="1">
    <location>
        <begin position="1"/>
        <end position="37"/>
    </location>
</feature>
<organism evidence="2 3">
    <name type="scientific">Tuber melanosporum (strain Mel28)</name>
    <name type="common">Perigord black truffle</name>
    <dbReference type="NCBI Taxonomy" id="656061"/>
    <lineage>
        <taxon>Eukaryota</taxon>
        <taxon>Fungi</taxon>
        <taxon>Dikarya</taxon>
        <taxon>Ascomycota</taxon>
        <taxon>Pezizomycotina</taxon>
        <taxon>Pezizomycetes</taxon>
        <taxon>Pezizales</taxon>
        <taxon>Tuberaceae</taxon>
        <taxon>Tuber</taxon>
    </lineage>
</organism>
<reference evidence="2 3" key="1">
    <citation type="journal article" date="2010" name="Nature">
        <title>Perigord black truffle genome uncovers evolutionary origins and mechanisms of symbiosis.</title>
        <authorList>
            <person name="Martin F."/>
            <person name="Kohler A."/>
            <person name="Murat C."/>
            <person name="Balestrini R."/>
            <person name="Coutinho P.M."/>
            <person name="Jaillon O."/>
            <person name="Montanini B."/>
            <person name="Morin E."/>
            <person name="Noel B."/>
            <person name="Percudani R."/>
            <person name="Porcel B."/>
            <person name="Rubini A."/>
            <person name="Amicucci A."/>
            <person name="Amselem J."/>
            <person name="Anthouard V."/>
            <person name="Arcioni S."/>
            <person name="Artiguenave F."/>
            <person name="Aury J.M."/>
            <person name="Ballario P."/>
            <person name="Bolchi A."/>
            <person name="Brenna A."/>
            <person name="Brun A."/>
            <person name="Buee M."/>
            <person name="Cantarel B."/>
            <person name="Chevalier G."/>
            <person name="Couloux A."/>
            <person name="Da Silva C."/>
            <person name="Denoeud F."/>
            <person name="Duplessis S."/>
            <person name="Ghignone S."/>
            <person name="Hilselberger B."/>
            <person name="Iotti M."/>
            <person name="Marcais B."/>
            <person name="Mello A."/>
            <person name="Miranda M."/>
            <person name="Pacioni G."/>
            <person name="Quesneville H."/>
            <person name="Riccioni C."/>
            <person name="Ruotolo R."/>
            <person name="Splivallo R."/>
            <person name="Stocchi V."/>
            <person name="Tisserant E."/>
            <person name="Viscomi A.R."/>
            <person name="Zambonelli A."/>
            <person name="Zampieri E."/>
            <person name="Henrissat B."/>
            <person name="Lebrun M.H."/>
            <person name="Paolocci F."/>
            <person name="Bonfante P."/>
            <person name="Ottonello S."/>
            <person name="Wincker P."/>
        </authorList>
    </citation>
    <scope>NUCLEOTIDE SEQUENCE [LARGE SCALE GENOMIC DNA]</scope>
    <source>
        <strain evidence="2 3">Mel28</strain>
    </source>
</reference>
<feature type="compositionally biased region" description="Basic and acidic residues" evidence="1">
    <location>
        <begin position="1"/>
        <end position="10"/>
    </location>
</feature>
<dbReference type="GeneID" id="9182473"/>
<dbReference type="AlphaFoldDB" id="D5G6V6"/>
<dbReference type="EMBL" id="FN430017">
    <property type="protein sequence ID" value="CAZ80249.1"/>
    <property type="molecule type" value="Genomic_DNA"/>
</dbReference>
<evidence type="ECO:0000256" key="1">
    <source>
        <dbReference type="SAM" id="MobiDB-lite"/>
    </source>
</evidence>
<name>D5G6V6_TUBMM</name>
<evidence type="ECO:0000313" key="2">
    <source>
        <dbReference type="EMBL" id="CAZ80249.1"/>
    </source>
</evidence>
<evidence type="ECO:0000313" key="3">
    <source>
        <dbReference type="Proteomes" id="UP000006911"/>
    </source>
</evidence>
<dbReference type="HOGENOM" id="CLU_2887454_0_0_1"/>
<accession>D5G6V6</accession>
<keyword evidence="3" id="KW-1185">Reference proteome</keyword>
<gene>
    <name evidence="2" type="ORF">GSTUM_00002294001</name>
</gene>
<proteinExistence type="predicted"/>